<feature type="chain" id="PRO_5007170883" evidence="1">
    <location>
        <begin position="21"/>
        <end position="97"/>
    </location>
</feature>
<dbReference type="EMBL" id="GBXK01000012">
    <property type="protein sequence ID" value="JAP63232.1"/>
    <property type="molecule type" value="Transcribed_RNA"/>
</dbReference>
<reference evidence="2" key="1">
    <citation type="submission" date="2014-11" db="EMBL/GenBank/DDBJ databases">
        <title>Direct Submission.</title>
        <authorList>
            <person name="Sun J."/>
            <person name="Qian P.-Y."/>
            <person name="Qiu J.-W."/>
        </authorList>
    </citation>
    <scope>NUCLEOTIDE SEQUENCE</scope>
</reference>
<protein>
    <submittedName>
        <fullName evidence="2">BAPSP-6</fullName>
    </submittedName>
</protein>
<evidence type="ECO:0000256" key="1">
    <source>
        <dbReference type="SAM" id="SignalP"/>
    </source>
</evidence>
<keyword evidence="1" id="KW-0732">Signal</keyword>
<proteinExistence type="predicted"/>
<accession>A0A124E9A9</accession>
<name>A0A124E9A9_9BIVA</name>
<organism evidence="2">
    <name type="scientific">Gigantidas platifrons</name>
    <dbReference type="NCBI Taxonomy" id="2830794"/>
    <lineage>
        <taxon>Eukaryota</taxon>
        <taxon>Metazoa</taxon>
        <taxon>Spiralia</taxon>
        <taxon>Lophotrochozoa</taxon>
        <taxon>Mollusca</taxon>
        <taxon>Bivalvia</taxon>
        <taxon>Autobranchia</taxon>
        <taxon>Pteriomorphia</taxon>
        <taxon>Mytilida</taxon>
        <taxon>Mytiloidea</taxon>
        <taxon>Mytilidae</taxon>
        <taxon>Bathymodiolinae</taxon>
        <taxon>Gigantidas</taxon>
    </lineage>
</organism>
<evidence type="ECO:0000313" key="2">
    <source>
        <dbReference type="EMBL" id="JAP63232.1"/>
    </source>
</evidence>
<sequence>MCKMVPKMVLLLVLLTFVFQITDQHVLNRRAIRTKRVIYYPNPLPQDVLCGYFQNKCDCRGIRAHCVDQTCCNPHRIHVKKVKKTTQSQDNDDDDDE</sequence>
<dbReference type="AlphaFoldDB" id="A0A124E9A9"/>
<feature type="signal peptide" evidence="1">
    <location>
        <begin position="1"/>
        <end position="20"/>
    </location>
</feature>